<evidence type="ECO:0000259" key="11">
    <source>
        <dbReference type="PROSITE" id="PS50835"/>
    </source>
</evidence>
<evidence type="ECO:0000256" key="5">
    <source>
        <dbReference type="ARBA" id="ARBA00023136"/>
    </source>
</evidence>
<dbReference type="SMART" id="SM00406">
    <property type="entry name" value="IGv"/>
    <property type="match status" value="2"/>
</dbReference>
<dbReference type="SMART" id="SM00409">
    <property type="entry name" value="IG"/>
    <property type="match status" value="2"/>
</dbReference>
<evidence type="ECO:0000313" key="12">
    <source>
        <dbReference type="Ensembl" id="ENSNMLP00000039744.1"/>
    </source>
</evidence>
<dbReference type="GO" id="GO:0043025">
    <property type="term" value="C:neuronal cell body"/>
    <property type="evidence" value="ECO:0007669"/>
    <property type="project" value="TreeGrafter"/>
</dbReference>
<keyword evidence="6" id="KW-1015">Disulfide bond</keyword>
<keyword evidence="2 9" id="KW-0812">Transmembrane</keyword>
<feature type="signal peptide" evidence="10">
    <location>
        <begin position="1"/>
        <end position="25"/>
    </location>
</feature>
<dbReference type="GO" id="GO:0009986">
    <property type="term" value="C:cell surface"/>
    <property type="evidence" value="ECO:0007669"/>
    <property type="project" value="TreeGrafter"/>
</dbReference>
<proteinExistence type="predicted"/>
<dbReference type="InterPro" id="IPR007110">
    <property type="entry name" value="Ig-like_dom"/>
</dbReference>
<dbReference type="GO" id="GO:0016020">
    <property type="term" value="C:membrane"/>
    <property type="evidence" value="ECO:0007669"/>
    <property type="project" value="UniProtKB-SubCell"/>
</dbReference>
<feature type="domain" description="Ig-like" evidence="11">
    <location>
        <begin position="247"/>
        <end position="329"/>
    </location>
</feature>
<dbReference type="GO" id="GO:0098632">
    <property type="term" value="F:cell-cell adhesion mediator activity"/>
    <property type="evidence" value="ECO:0007669"/>
    <property type="project" value="InterPro"/>
</dbReference>
<evidence type="ECO:0000256" key="7">
    <source>
        <dbReference type="ARBA" id="ARBA00023180"/>
    </source>
</evidence>
<protein>
    <submittedName>
        <fullName evidence="12">Zgc:172122</fullName>
    </submittedName>
</protein>
<dbReference type="PANTHER" id="PTHR46841:SF4">
    <property type="entry name" value="SC:D189"/>
    <property type="match status" value="1"/>
</dbReference>
<evidence type="ECO:0000256" key="6">
    <source>
        <dbReference type="ARBA" id="ARBA00023157"/>
    </source>
</evidence>
<reference evidence="12" key="2">
    <citation type="submission" date="2025-09" db="UniProtKB">
        <authorList>
            <consortium name="Ensembl"/>
        </authorList>
    </citation>
    <scope>IDENTIFICATION</scope>
</reference>
<keyword evidence="7" id="KW-0325">Glycoprotein</keyword>
<name>A0A8C6UP03_9GOBI</name>
<feature type="transmembrane region" description="Helical" evidence="9">
    <location>
        <begin position="340"/>
        <end position="365"/>
    </location>
</feature>
<dbReference type="Proteomes" id="UP000694523">
    <property type="component" value="Unplaced"/>
</dbReference>
<accession>A0A8C6UP03</accession>
<evidence type="ECO:0000256" key="8">
    <source>
        <dbReference type="ARBA" id="ARBA00023319"/>
    </source>
</evidence>
<dbReference type="GO" id="GO:0150079">
    <property type="term" value="P:negative regulation of neuroinflammatory response"/>
    <property type="evidence" value="ECO:0007669"/>
    <property type="project" value="TreeGrafter"/>
</dbReference>
<dbReference type="GO" id="GO:0030424">
    <property type="term" value="C:axon"/>
    <property type="evidence" value="ECO:0007669"/>
    <property type="project" value="TreeGrafter"/>
</dbReference>
<dbReference type="GO" id="GO:0034113">
    <property type="term" value="P:heterotypic cell-cell adhesion"/>
    <property type="evidence" value="ECO:0007669"/>
    <property type="project" value="TreeGrafter"/>
</dbReference>
<dbReference type="InterPro" id="IPR013106">
    <property type="entry name" value="Ig_V-set"/>
</dbReference>
<dbReference type="SUPFAM" id="SSF48726">
    <property type="entry name" value="Immunoglobulin"/>
    <property type="match status" value="3"/>
</dbReference>
<feature type="domain" description="Ig-like" evidence="11">
    <location>
        <begin position="24"/>
        <end position="113"/>
    </location>
</feature>
<comment type="subcellular location">
    <subcellularLocation>
        <location evidence="1">Membrane</location>
        <topology evidence="1">Single-pass membrane protein</topology>
    </subcellularLocation>
</comment>
<keyword evidence="8" id="KW-0393">Immunoglobulin domain</keyword>
<evidence type="ECO:0000256" key="9">
    <source>
        <dbReference type="SAM" id="Phobius"/>
    </source>
</evidence>
<feature type="domain" description="Ig-like" evidence="11">
    <location>
        <begin position="119"/>
        <end position="240"/>
    </location>
</feature>
<reference evidence="12" key="1">
    <citation type="submission" date="2025-08" db="UniProtKB">
        <authorList>
            <consortium name="Ensembl"/>
        </authorList>
    </citation>
    <scope>IDENTIFICATION</scope>
</reference>
<dbReference type="Gene3D" id="2.60.40.10">
    <property type="entry name" value="Immunoglobulins"/>
    <property type="match status" value="3"/>
</dbReference>
<keyword evidence="13" id="KW-1185">Reference proteome</keyword>
<dbReference type="Ensembl" id="ENSNMLT00000044228.1">
    <property type="protein sequence ID" value="ENSNMLP00000039744.1"/>
    <property type="gene ID" value="ENSNMLG00000024487.1"/>
</dbReference>
<dbReference type="AlphaFoldDB" id="A0A8C6UP03"/>
<organism evidence="12 13">
    <name type="scientific">Neogobius melanostomus</name>
    <name type="common">round goby</name>
    <dbReference type="NCBI Taxonomy" id="47308"/>
    <lineage>
        <taxon>Eukaryota</taxon>
        <taxon>Metazoa</taxon>
        <taxon>Chordata</taxon>
        <taxon>Craniata</taxon>
        <taxon>Vertebrata</taxon>
        <taxon>Euteleostomi</taxon>
        <taxon>Actinopterygii</taxon>
        <taxon>Neopterygii</taxon>
        <taxon>Teleostei</taxon>
        <taxon>Neoteleostei</taxon>
        <taxon>Acanthomorphata</taxon>
        <taxon>Gobiaria</taxon>
        <taxon>Gobiiformes</taxon>
        <taxon>Gobioidei</taxon>
        <taxon>Gobiidae</taxon>
        <taxon>Benthophilinae</taxon>
        <taxon>Neogobiini</taxon>
        <taxon>Neogobius</taxon>
    </lineage>
</organism>
<dbReference type="PANTHER" id="PTHR46841">
    <property type="entry name" value="OX-2 MEMBRANE GLYCOPROTEIN"/>
    <property type="match status" value="1"/>
</dbReference>
<dbReference type="InterPro" id="IPR003599">
    <property type="entry name" value="Ig_sub"/>
</dbReference>
<keyword evidence="3 10" id="KW-0732">Signal</keyword>
<feature type="chain" id="PRO_5034676474" evidence="10">
    <location>
        <begin position="26"/>
        <end position="369"/>
    </location>
</feature>
<dbReference type="InterPro" id="IPR036179">
    <property type="entry name" value="Ig-like_dom_sf"/>
</dbReference>
<sequence>MCGPAWPLCLLLLGFVLSAVSRTSGVVITPLAPTVEVGQPLNFSCALTTSAGDTIHQVRWLNPHKQTVLAYVPRLPAHISVQDPNVQLQSSHRGISDITIKTVRPEDEGCFHCIFDIYPKGQQEGKACITVTGKVDHKGNKTAIAGKPTTLSCLYTLPEKVHQVLWRKTTERGERTTVGSYSKYGHQSIGDTFLNRVTLNKDMGDSQLTIQEVKMEDEACYTCEFHTYPDGTRSAVVCLSVYVLPKPDVSYVTLPTGVIEANCSAQSKPSAQITWDVGGDNRTLGPPVFSSHNQSDGTTTVTSTVLLRAGALSDVQCIVHHSALDKPLSVPLTNVSPATVVLLVVSSVVAVLLLCLCGCLCKCFVCTDD</sequence>
<evidence type="ECO:0000256" key="1">
    <source>
        <dbReference type="ARBA" id="ARBA00004167"/>
    </source>
</evidence>
<evidence type="ECO:0000256" key="3">
    <source>
        <dbReference type="ARBA" id="ARBA00022729"/>
    </source>
</evidence>
<evidence type="ECO:0000256" key="4">
    <source>
        <dbReference type="ARBA" id="ARBA00022989"/>
    </source>
</evidence>
<dbReference type="PROSITE" id="PS50835">
    <property type="entry name" value="IG_LIKE"/>
    <property type="match status" value="3"/>
</dbReference>
<evidence type="ECO:0000256" key="2">
    <source>
        <dbReference type="ARBA" id="ARBA00022692"/>
    </source>
</evidence>
<dbReference type="InterPro" id="IPR047164">
    <property type="entry name" value="OX2G-like"/>
</dbReference>
<keyword evidence="4 9" id="KW-1133">Transmembrane helix</keyword>
<dbReference type="Pfam" id="PF07686">
    <property type="entry name" value="V-set"/>
    <property type="match status" value="2"/>
</dbReference>
<evidence type="ECO:0000256" key="10">
    <source>
        <dbReference type="SAM" id="SignalP"/>
    </source>
</evidence>
<evidence type="ECO:0000313" key="13">
    <source>
        <dbReference type="Proteomes" id="UP000694523"/>
    </source>
</evidence>
<dbReference type="Pfam" id="PF08205">
    <property type="entry name" value="C2-set_2"/>
    <property type="match status" value="1"/>
</dbReference>
<keyword evidence="5 9" id="KW-0472">Membrane</keyword>
<dbReference type="InterPro" id="IPR013162">
    <property type="entry name" value="CD80_C2-set"/>
</dbReference>
<dbReference type="InterPro" id="IPR013783">
    <property type="entry name" value="Ig-like_fold"/>
</dbReference>